<keyword evidence="1" id="KW-0732">Signal</keyword>
<dbReference type="AlphaFoldDB" id="A0A2M4CA92"/>
<evidence type="ECO:0000256" key="1">
    <source>
        <dbReference type="SAM" id="SignalP"/>
    </source>
</evidence>
<sequence>MISRMLAGVLLPLPTPCDATVCCCCPIITAATPQPPTPVLTRSATARTRKRRACPDTIQLGAEGTRVRSAPYRTGMYPLDCIRLLQR</sequence>
<organism evidence="2">
    <name type="scientific">Anopheles marajoara</name>
    <dbReference type="NCBI Taxonomy" id="58244"/>
    <lineage>
        <taxon>Eukaryota</taxon>
        <taxon>Metazoa</taxon>
        <taxon>Ecdysozoa</taxon>
        <taxon>Arthropoda</taxon>
        <taxon>Hexapoda</taxon>
        <taxon>Insecta</taxon>
        <taxon>Pterygota</taxon>
        <taxon>Neoptera</taxon>
        <taxon>Endopterygota</taxon>
        <taxon>Diptera</taxon>
        <taxon>Nematocera</taxon>
        <taxon>Culicoidea</taxon>
        <taxon>Culicidae</taxon>
        <taxon>Anophelinae</taxon>
        <taxon>Anopheles</taxon>
    </lineage>
</organism>
<evidence type="ECO:0000313" key="2">
    <source>
        <dbReference type="EMBL" id="MBW62272.1"/>
    </source>
</evidence>
<reference evidence="2" key="1">
    <citation type="submission" date="2018-01" db="EMBL/GenBank/DDBJ databases">
        <title>An insight into the sialome of Amazonian anophelines.</title>
        <authorList>
            <person name="Ribeiro J.M."/>
            <person name="Scarpassa V."/>
            <person name="Calvo E."/>
        </authorList>
    </citation>
    <scope>NUCLEOTIDE SEQUENCE</scope>
    <source>
        <tissue evidence="2">Salivary glands</tissue>
    </source>
</reference>
<dbReference type="EMBL" id="GGFJ01013131">
    <property type="protein sequence ID" value="MBW62272.1"/>
    <property type="molecule type" value="Transcribed_RNA"/>
</dbReference>
<name>A0A2M4CA92_9DIPT</name>
<feature type="signal peptide" evidence="1">
    <location>
        <begin position="1"/>
        <end position="19"/>
    </location>
</feature>
<protein>
    <submittedName>
        <fullName evidence="2">Putative secreted protein</fullName>
    </submittedName>
</protein>
<proteinExistence type="predicted"/>
<feature type="chain" id="PRO_5014928179" evidence="1">
    <location>
        <begin position="20"/>
        <end position="87"/>
    </location>
</feature>
<accession>A0A2M4CA92</accession>